<dbReference type="SUPFAM" id="SSF54211">
    <property type="entry name" value="Ribosomal protein S5 domain 2-like"/>
    <property type="match status" value="1"/>
</dbReference>
<keyword evidence="3 6" id="KW-0687">Ribonucleoprotein</keyword>
<dbReference type="OrthoDB" id="10254627at2759"/>
<evidence type="ECO:0000313" key="9">
    <source>
        <dbReference type="Proteomes" id="UP000002866"/>
    </source>
</evidence>
<evidence type="ECO:0000256" key="6">
    <source>
        <dbReference type="RuleBase" id="RU003815"/>
    </source>
</evidence>
<dbReference type="InterPro" id="IPR020574">
    <property type="entry name" value="Ribosomal_uS9_CS"/>
</dbReference>
<dbReference type="KEGG" id="tbl:TBLA_0F01130"/>
<dbReference type="OMA" id="RESAMWA"/>
<dbReference type="InterPro" id="IPR020568">
    <property type="entry name" value="Ribosomal_Su5_D2-typ_SF"/>
</dbReference>
<feature type="region of interest" description="Disordered" evidence="7">
    <location>
        <begin position="284"/>
        <end position="303"/>
    </location>
</feature>
<evidence type="ECO:0000313" key="8">
    <source>
        <dbReference type="EMBL" id="CCH61656.1"/>
    </source>
</evidence>
<name>I2H5K4_HENB6</name>
<sequence length="303" mass="35486">MNICKVLNLHLKPQRFGQLRNFHICNALKYENERRSYRQFDHSSLSRTIPALPTFYSSNPPHEYRIQRLESLIKKYAKYPTVQETIRFDQENGNMTINKRERPNWISIDQYKMIGGDTRLKPKQYENLIRLLNRLYQIDGQLSNLEIKEELNKYLHKPPLSFQAENLHQQKQLDKYGRALGISHRKTARAKVYVVRGSGEVLVNGRQLNQYFLKMKDRANILKPLQVTQTSGEFNLFILVSGGGLTGQSEAAMQAISKALLIWNPLLKPCLRQAGLMTRDYRHVERKKPGHKKARKMPTWVKR</sequence>
<dbReference type="InterPro" id="IPR023035">
    <property type="entry name" value="Ribosomal_uS9_bac/plastid"/>
</dbReference>
<dbReference type="STRING" id="1071380.I2H5K4"/>
<evidence type="ECO:0000256" key="5">
    <source>
        <dbReference type="ARBA" id="ARBA00042623"/>
    </source>
</evidence>
<keyword evidence="2 6" id="KW-0689">Ribosomal protein</keyword>
<dbReference type="InterPro" id="IPR014721">
    <property type="entry name" value="Ribsml_uS5_D2-typ_fold_subgr"/>
</dbReference>
<dbReference type="GeneID" id="14496765"/>
<dbReference type="GO" id="GO:0005763">
    <property type="term" value="C:mitochondrial small ribosomal subunit"/>
    <property type="evidence" value="ECO:0007669"/>
    <property type="project" value="EnsemblFungi"/>
</dbReference>
<evidence type="ECO:0000256" key="4">
    <source>
        <dbReference type="ARBA" id="ARBA00039318"/>
    </source>
</evidence>
<evidence type="ECO:0000256" key="1">
    <source>
        <dbReference type="ARBA" id="ARBA00005251"/>
    </source>
</evidence>
<dbReference type="GO" id="GO:0003735">
    <property type="term" value="F:structural constituent of ribosome"/>
    <property type="evidence" value="ECO:0007669"/>
    <property type="project" value="EnsemblFungi"/>
</dbReference>
<dbReference type="HOGENOM" id="CLU_036531_2_1_1"/>
<dbReference type="InterPro" id="IPR000754">
    <property type="entry name" value="Ribosomal_uS9"/>
</dbReference>
<organism evidence="8 9">
    <name type="scientific">Henningerozyma blattae (strain ATCC 34711 / CBS 6284 / DSM 70876 / NBRC 10599 / NRRL Y-10934 / UCD 77-7)</name>
    <name type="common">Yeast</name>
    <name type="synonym">Tetrapisispora blattae</name>
    <dbReference type="NCBI Taxonomy" id="1071380"/>
    <lineage>
        <taxon>Eukaryota</taxon>
        <taxon>Fungi</taxon>
        <taxon>Dikarya</taxon>
        <taxon>Ascomycota</taxon>
        <taxon>Saccharomycotina</taxon>
        <taxon>Saccharomycetes</taxon>
        <taxon>Saccharomycetales</taxon>
        <taxon>Saccharomycetaceae</taxon>
        <taxon>Henningerozyma</taxon>
    </lineage>
</organism>
<accession>I2H5K4</accession>
<dbReference type="EMBL" id="HE806321">
    <property type="protein sequence ID" value="CCH61656.1"/>
    <property type="molecule type" value="Genomic_DNA"/>
</dbReference>
<evidence type="ECO:0000256" key="2">
    <source>
        <dbReference type="ARBA" id="ARBA00022980"/>
    </source>
</evidence>
<dbReference type="RefSeq" id="XP_004181175.1">
    <property type="nucleotide sequence ID" value="XM_004181127.1"/>
</dbReference>
<comment type="similarity">
    <text evidence="1 6">Belongs to the universal ribosomal protein uS9 family.</text>
</comment>
<dbReference type="AlphaFoldDB" id="I2H5K4"/>
<dbReference type="eggNOG" id="KOG1697">
    <property type="taxonomic scope" value="Eukaryota"/>
</dbReference>
<dbReference type="PROSITE" id="PS00360">
    <property type="entry name" value="RIBOSOMAL_S9"/>
    <property type="match status" value="1"/>
</dbReference>
<dbReference type="PANTHER" id="PTHR21569">
    <property type="entry name" value="RIBOSOMAL PROTEIN S9"/>
    <property type="match status" value="1"/>
</dbReference>
<evidence type="ECO:0000256" key="3">
    <source>
        <dbReference type="ARBA" id="ARBA00023274"/>
    </source>
</evidence>
<dbReference type="InParanoid" id="I2H5K4"/>
<gene>
    <name evidence="8" type="primary">TBLA0F01130</name>
    <name evidence="8" type="ORF">TBLA_0F01130</name>
</gene>
<dbReference type="GO" id="GO:0003723">
    <property type="term" value="F:RNA binding"/>
    <property type="evidence" value="ECO:0007669"/>
    <property type="project" value="TreeGrafter"/>
</dbReference>
<proteinExistence type="inferred from homology"/>
<dbReference type="Pfam" id="PF00380">
    <property type="entry name" value="Ribosomal_S9"/>
    <property type="match status" value="1"/>
</dbReference>
<dbReference type="GO" id="GO:0006412">
    <property type="term" value="P:translation"/>
    <property type="evidence" value="ECO:0007669"/>
    <property type="project" value="InterPro"/>
</dbReference>
<keyword evidence="9" id="KW-1185">Reference proteome</keyword>
<evidence type="ECO:0000256" key="7">
    <source>
        <dbReference type="SAM" id="MobiDB-lite"/>
    </source>
</evidence>
<reference evidence="8 9" key="1">
    <citation type="journal article" date="2011" name="Proc. Natl. Acad. Sci. U.S.A.">
        <title>Evolutionary erosion of yeast sex chromosomes by mating-type switching accidents.</title>
        <authorList>
            <person name="Gordon J.L."/>
            <person name="Armisen D."/>
            <person name="Proux-Wera E."/>
            <person name="Oheigeartaigh S.S."/>
            <person name="Byrne K.P."/>
            <person name="Wolfe K.H."/>
        </authorList>
    </citation>
    <scope>NUCLEOTIDE SEQUENCE [LARGE SCALE GENOMIC DNA]</scope>
    <source>
        <strain evidence="9">ATCC 34711 / CBS 6284 / DSM 70876 / NBRC 10599 / NRRL Y-10934 / UCD 77-7</strain>
    </source>
</reference>
<dbReference type="FunFam" id="3.30.230.10:FF:000001">
    <property type="entry name" value="30S ribosomal protein S9"/>
    <property type="match status" value="1"/>
</dbReference>
<dbReference type="Gene3D" id="3.30.230.10">
    <property type="match status" value="1"/>
</dbReference>
<dbReference type="PANTHER" id="PTHR21569:SF1">
    <property type="entry name" value="SMALL RIBOSOMAL SUBUNIT PROTEIN US9M"/>
    <property type="match status" value="1"/>
</dbReference>
<dbReference type="Proteomes" id="UP000002866">
    <property type="component" value="Chromosome 6"/>
</dbReference>
<dbReference type="NCBIfam" id="NF001099">
    <property type="entry name" value="PRK00132.1"/>
    <property type="match status" value="1"/>
</dbReference>
<dbReference type="FunCoup" id="I2H5K4">
    <property type="interactions" value="221"/>
</dbReference>
<protein>
    <recommendedName>
        <fullName evidence="4">Small ribosomal subunit protein uS9m</fullName>
    </recommendedName>
    <alternativeName>
        <fullName evidence="5">37S ribosomal protein S9, mitochondrial</fullName>
    </alternativeName>
</protein>